<protein>
    <submittedName>
        <fullName evidence="1">Uncharacterized protein</fullName>
    </submittedName>
</protein>
<proteinExistence type="predicted"/>
<reference evidence="1" key="1">
    <citation type="journal article" date="2020" name="Nature">
        <title>Giant virus diversity and host interactions through global metagenomics.</title>
        <authorList>
            <person name="Schulz F."/>
            <person name="Roux S."/>
            <person name="Paez-Espino D."/>
            <person name="Jungbluth S."/>
            <person name="Walsh D.A."/>
            <person name="Denef V.J."/>
            <person name="McMahon K.D."/>
            <person name="Konstantinidis K.T."/>
            <person name="Eloe-Fadrosh E.A."/>
            <person name="Kyrpides N.C."/>
            <person name="Woyke T."/>
        </authorList>
    </citation>
    <scope>NUCLEOTIDE SEQUENCE</scope>
    <source>
        <strain evidence="1">GVMAG-M-3300023184-62</strain>
    </source>
</reference>
<evidence type="ECO:0000313" key="1">
    <source>
        <dbReference type="EMBL" id="QHT89804.1"/>
    </source>
</evidence>
<dbReference type="AlphaFoldDB" id="A0A6C0IA26"/>
<organism evidence="1">
    <name type="scientific">viral metagenome</name>
    <dbReference type="NCBI Taxonomy" id="1070528"/>
    <lineage>
        <taxon>unclassified sequences</taxon>
        <taxon>metagenomes</taxon>
        <taxon>organismal metagenomes</taxon>
    </lineage>
</organism>
<accession>A0A6C0IA26</accession>
<name>A0A6C0IA26_9ZZZZ</name>
<dbReference type="EMBL" id="MN740152">
    <property type="protein sequence ID" value="QHT89804.1"/>
    <property type="molecule type" value="Genomic_DNA"/>
</dbReference>
<sequence>MISWNQRKIASDFEKWVKTPLYDDVEYYYDDNDELIDIEYSMNRGMFIYQFVKLYLEPWLNKNKYTLGKNLRRFPSKMLHWWFFQNKEFNLKKPFTSITPKHRNLLLDFDTFFFTLDISNFNEFLEANSTYEFCDDSPFGLYIYHRIKSFVYCYIDIDLSPASIEINMMLQDIKDENERRKSILKGNHHHDYDQSELGYYKGNRIMSP</sequence>